<protein>
    <submittedName>
        <fullName evidence="1">Uncharacterized protein</fullName>
    </submittedName>
</protein>
<keyword evidence="2" id="KW-1185">Reference proteome</keyword>
<accession>A0ABS4NXC9</accession>
<organism evidence="1 2">
    <name type="scientific">Paenibacillus silagei</name>
    <dbReference type="NCBI Taxonomy" id="1670801"/>
    <lineage>
        <taxon>Bacteria</taxon>
        <taxon>Bacillati</taxon>
        <taxon>Bacillota</taxon>
        <taxon>Bacilli</taxon>
        <taxon>Bacillales</taxon>
        <taxon>Paenibacillaceae</taxon>
        <taxon>Paenibacillus</taxon>
    </lineage>
</organism>
<evidence type="ECO:0000313" key="1">
    <source>
        <dbReference type="EMBL" id="MBP2114100.1"/>
    </source>
</evidence>
<reference evidence="1 2" key="1">
    <citation type="submission" date="2021-03" db="EMBL/GenBank/DDBJ databases">
        <title>Genomic Encyclopedia of Type Strains, Phase IV (KMG-IV): sequencing the most valuable type-strain genomes for metagenomic binning, comparative biology and taxonomic classification.</title>
        <authorList>
            <person name="Goeker M."/>
        </authorList>
    </citation>
    <scope>NUCLEOTIDE SEQUENCE [LARGE SCALE GENOMIC DNA]</scope>
    <source>
        <strain evidence="1 2">DSM 101953</strain>
    </source>
</reference>
<name>A0ABS4NXC9_9BACL</name>
<evidence type="ECO:0000313" key="2">
    <source>
        <dbReference type="Proteomes" id="UP000773462"/>
    </source>
</evidence>
<proteinExistence type="predicted"/>
<comment type="caution">
    <text evidence="1">The sequence shown here is derived from an EMBL/GenBank/DDBJ whole genome shotgun (WGS) entry which is preliminary data.</text>
</comment>
<sequence length="316" mass="36204">MNSFIHLEKELRLLSKQIISISKELETHRNLSTADREARYDHIKMLARKYPIRNAKLRAAHESTKKAYFGLLTLLSTAAQQDHTEDQRLFLQRIAAGAGYTLDFEEWMKARKMIEEELANGNQIQLEENTYSLLLDGLLLINLTGAATAEELRMSAELSIVLNVAQPELKMLAQLAKSLIHQSEEEFNSIVATDPVKWRGMFTHHIPVDWLKNSKIYCGSYEEIIGGEGAYNAIHKLFKINERLEVVFKVKENSLVQKDDVIVKYIKNGEENCILSLRSGRVFYRELKKNINIDQKMVSISVFIGSCFNQLDTPKT</sequence>
<dbReference type="Proteomes" id="UP000773462">
    <property type="component" value="Unassembled WGS sequence"/>
</dbReference>
<dbReference type="EMBL" id="JAGGLV010000015">
    <property type="protein sequence ID" value="MBP2114100.1"/>
    <property type="molecule type" value="Genomic_DNA"/>
</dbReference>
<gene>
    <name evidence="1" type="ORF">J2Z70_004261</name>
</gene>